<dbReference type="SUPFAM" id="SSF47175">
    <property type="entry name" value="Cytochromes"/>
    <property type="match status" value="1"/>
</dbReference>
<feature type="chain" id="PRO_5013102826" evidence="8">
    <location>
        <begin position="33"/>
        <end position="158"/>
    </location>
</feature>
<evidence type="ECO:0000256" key="8">
    <source>
        <dbReference type="SAM" id="SignalP"/>
    </source>
</evidence>
<dbReference type="Gene3D" id="1.20.120.10">
    <property type="entry name" value="Cytochrome c/b562"/>
    <property type="match status" value="1"/>
</dbReference>
<dbReference type="GO" id="GO:0022900">
    <property type="term" value="P:electron transport chain"/>
    <property type="evidence" value="ECO:0007669"/>
    <property type="project" value="InterPro"/>
</dbReference>
<dbReference type="GO" id="GO:0009055">
    <property type="term" value="F:electron transfer activity"/>
    <property type="evidence" value="ECO:0007669"/>
    <property type="project" value="InterPro"/>
</dbReference>
<dbReference type="GO" id="GO:0005506">
    <property type="term" value="F:iron ion binding"/>
    <property type="evidence" value="ECO:0007669"/>
    <property type="project" value="InterPro"/>
</dbReference>
<sequence>MMLTPRKALLTPSLIKSGLLSALLLLQLPAYAQQEVIDARQEGFKDMGAAMKTLRDELKRGKPDSAAITTAANDLVLLAEKLPTWFPAGSGPESGLKTDARAYIWENKDKFDAISKELIVESKALASLASSGDTAAVQKKLGTLRDNCSSCHDSFRVD</sequence>
<feature type="signal peptide" evidence="8">
    <location>
        <begin position="1"/>
        <end position="32"/>
    </location>
</feature>
<dbReference type="EMBL" id="NHNI01000001">
    <property type="protein sequence ID" value="OZY87297.1"/>
    <property type="molecule type" value="Genomic_DNA"/>
</dbReference>
<keyword evidence="2 7" id="KW-0349">Heme</keyword>
<dbReference type="AlphaFoldDB" id="A0A266QBP9"/>
<dbReference type="PIRSF" id="PIRSF000027">
    <property type="entry name" value="Cytc_c_prime"/>
    <property type="match status" value="1"/>
</dbReference>
<feature type="binding site" description="axial binding residue" evidence="6">
    <location>
        <position position="152"/>
    </location>
    <ligand>
        <name>heme c</name>
        <dbReference type="ChEBI" id="CHEBI:61717"/>
    </ligand>
    <ligandPart>
        <name>Fe</name>
        <dbReference type="ChEBI" id="CHEBI:18248"/>
    </ligandPart>
</feature>
<dbReference type="Pfam" id="PF01322">
    <property type="entry name" value="Cytochrom_C_2"/>
    <property type="match status" value="1"/>
</dbReference>
<feature type="binding site" description="covalent" evidence="7">
    <location>
        <position position="148"/>
    </location>
    <ligand>
        <name>heme c</name>
        <dbReference type="ChEBI" id="CHEBI:61717"/>
    </ligand>
</feature>
<keyword evidence="3 6" id="KW-0479">Metal-binding</keyword>
<evidence type="ECO:0000313" key="9">
    <source>
        <dbReference type="EMBL" id="OZY87297.1"/>
    </source>
</evidence>
<dbReference type="PROSITE" id="PS51009">
    <property type="entry name" value="CYTCII"/>
    <property type="match status" value="1"/>
</dbReference>
<keyword evidence="1" id="KW-0813">Transport</keyword>
<comment type="caution">
    <text evidence="9">The sequence shown here is derived from an EMBL/GenBank/DDBJ whole genome shotgun (WGS) entry which is preliminary data.</text>
</comment>
<keyword evidence="4" id="KW-0249">Electron transport</keyword>
<dbReference type="Proteomes" id="UP000216101">
    <property type="component" value="Unassembled WGS sequence"/>
</dbReference>
<evidence type="ECO:0000256" key="4">
    <source>
        <dbReference type="ARBA" id="ARBA00022982"/>
    </source>
</evidence>
<dbReference type="GO" id="GO:0020037">
    <property type="term" value="F:heme binding"/>
    <property type="evidence" value="ECO:0007669"/>
    <property type="project" value="InterPro"/>
</dbReference>
<evidence type="ECO:0000256" key="1">
    <source>
        <dbReference type="ARBA" id="ARBA00022448"/>
    </source>
</evidence>
<evidence type="ECO:0000256" key="7">
    <source>
        <dbReference type="PIRSR" id="PIRSR000027-2"/>
    </source>
</evidence>
<evidence type="ECO:0000256" key="2">
    <source>
        <dbReference type="ARBA" id="ARBA00022617"/>
    </source>
</evidence>
<keyword evidence="8" id="KW-0732">Signal</keyword>
<organism evidence="9 10">
    <name type="scientific">Cellvibrio mixtus</name>
    <dbReference type="NCBI Taxonomy" id="39650"/>
    <lineage>
        <taxon>Bacteria</taxon>
        <taxon>Pseudomonadati</taxon>
        <taxon>Pseudomonadota</taxon>
        <taxon>Gammaproteobacteria</taxon>
        <taxon>Cellvibrionales</taxon>
        <taxon>Cellvibrionaceae</taxon>
        <taxon>Cellvibrio</taxon>
    </lineage>
</organism>
<dbReference type="RefSeq" id="WP_078044383.1">
    <property type="nucleotide sequence ID" value="NZ_NHNI01000001.1"/>
</dbReference>
<gene>
    <name evidence="9" type="ORF">CBP51_10045</name>
</gene>
<reference evidence="10" key="1">
    <citation type="submission" date="2017-05" db="EMBL/GenBank/DDBJ databases">
        <authorList>
            <person name="Barney B.M."/>
        </authorList>
    </citation>
    <scope>NUCLEOTIDE SEQUENCE [LARGE SCALE GENOMIC DNA]</scope>
    <source>
        <strain evidence="10">PSBB022</strain>
    </source>
</reference>
<protein>
    <submittedName>
        <fullName evidence="9">Cytochrome C</fullName>
    </submittedName>
</protein>
<proteinExistence type="predicted"/>
<comment type="PTM">
    <text evidence="7">Binds 1 heme group per subunit.</text>
</comment>
<evidence type="ECO:0000256" key="6">
    <source>
        <dbReference type="PIRSR" id="PIRSR000027-1"/>
    </source>
</evidence>
<evidence type="ECO:0000256" key="3">
    <source>
        <dbReference type="ARBA" id="ARBA00022723"/>
    </source>
</evidence>
<dbReference type="InterPro" id="IPR010980">
    <property type="entry name" value="Cyt_c/b562"/>
</dbReference>
<evidence type="ECO:0000256" key="5">
    <source>
        <dbReference type="ARBA" id="ARBA00023004"/>
    </source>
</evidence>
<dbReference type="GO" id="GO:0042597">
    <property type="term" value="C:periplasmic space"/>
    <property type="evidence" value="ECO:0007669"/>
    <property type="project" value="InterPro"/>
</dbReference>
<name>A0A266QBP9_9GAMM</name>
<keyword evidence="10" id="KW-1185">Reference proteome</keyword>
<evidence type="ECO:0000313" key="10">
    <source>
        <dbReference type="Proteomes" id="UP000216101"/>
    </source>
</evidence>
<dbReference type="InterPro" id="IPR012127">
    <property type="entry name" value="Cyt_c_prime"/>
</dbReference>
<keyword evidence="5 6" id="KW-0408">Iron</keyword>
<dbReference type="InterPro" id="IPR002321">
    <property type="entry name" value="Cyt_c_II"/>
</dbReference>
<accession>A0A266QBP9</accession>
<feature type="binding site" description="covalent" evidence="7">
    <location>
        <position position="151"/>
    </location>
    <ligand>
        <name>heme c</name>
        <dbReference type="ChEBI" id="CHEBI:61717"/>
    </ligand>
</feature>